<dbReference type="Gene3D" id="3.40.1110.10">
    <property type="entry name" value="Calcium-transporting ATPase, cytoplasmic domain N"/>
    <property type="match status" value="1"/>
</dbReference>
<feature type="region of interest" description="Disordered" evidence="8">
    <location>
        <begin position="232"/>
        <end position="293"/>
    </location>
</feature>
<evidence type="ECO:0000256" key="2">
    <source>
        <dbReference type="ARBA" id="ARBA00022692"/>
    </source>
</evidence>
<evidence type="ECO:0000256" key="3">
    <source>
        <dbReference type="ARBA" id="ARBA00022723"/>
    </source>
</evidence>
<dbReference type="InterPro" id="IPR023298">
    <property type="entry name" value="ATPase_P-typ_TM_dom_sf"/>
</dbReference>
<dbReference type="PROSITE" id="PS00154">
    <property type="entry name" value="ATPASE_E1_E2"/>
    <property type="match status" value="1"/>
</dbReference>
<evidence type="ECO:0000256" key="4">
    <source>
        <dbReference type="ARBA" id="ARBA00022967"/>
    </source>
</evidence>
<dbReference type="SUPFAM" id="SSF81653">
    <property type="entry name" value="Calcium ATPase, transduction domain A"/>
    <property type="match status" value="1"/>
</dbReference>
<keyword evidence="5 7" id="KW-1133">Transmembrane helix</keyword>
<dbReference type="SUPFAM" id="SSF56784">
    <property type="entry name" value="HAD-like"/>
    <property type="match status" value="1"/>
</dbReference>
<dbReference type="GO" id="GO:0016020">
    <property type="term" value="C:membrane"/>
    <property type="evidence" value="ECO:0007669"/>
    <property type="project" value="UniProtKB-SubCell"/>
</dbReference>
<dbReference type="PANTHER" id="PTHR46594">
    <property type="entry name" value="P-TYPE CATION-TRANSPORTING ATPASE"/>
    <property type="match status" value="1"/>
</dbReference>
<feature type="transmembrane region" description="Helical" evidence="7">
    <location>
        <begin position="476"/>
        <end position="496"/>
    </location>
</feature>
<feature type="transmembrane region" description="Helical" evidence="7">
    <location>
        <begin position="724"/>
        <end position="745"/>
    </location>
</feature>
<protein>
    <recommendedName>
        <fullName evidence="9">HMA domain-containing protein</fullName>
    </recommendedName>
</protein>
<dbReference type="NCBIfam" id="TIGR01525">
    <property type="entry name" value="ATPase-IB_hvy"/>
    <property type="match status" value="1"/>
</dbReference>
<name>A0A8H7WEU9_9HELO</name>
<dbReference type="InterPro" id="IPR056236">
    <property type="entry name" value="HMA_PCA1"/>
</dbReference>
<dbReference type="InterPro" id="IPR023214">
    <property type="entry name" value="HAD_sf"/>
</dbReference>
<feature type="compositionally biased region" description="Polar residues" evidence="8">
    <location>
        <begin position="232"/>
        <end position="244"/>
    </location>
</feature>
<evidence type="ECO:0000313" key="11">
    <source>
        <dbReference type="Proteomes" id="UP000664132"/>
    </source>
</evidence>
<dbReference type="Gene3D" id="2.70.150.10">
    <property type="entry name" value="Calcium-transporting ATPase, cytoplasmic transduction domain A"/>
    <property type="match status" value="1"/>
</dbReference>
<dbReference type="GO" id="GO:0005524">
    <property type="term" value="F:ATP binding"/>
    <property type="evidence" value="ECO:0007669"/>
    <property type="project" value="UniProtKB-UniRule"/>
</dbReference>
<dbReference type="Pfam" id="PF00122">
    <property type="entry name" value="E1-E2_ATPase"/>
    <property type="match status" value="1"/>
</dbReference>
<dbReference type="PROSITE" id="PS50846">
    <property type="entry name" value="HMA_2"/>
    <property type="match status" value="1"/>
</dbReference>
<dbReference type="AlphaFoldDB" id="A0A8H7WEU9"/>
<dbReference type="OrthoDB" id="432719at2759"/>
<dbReference type="NCBIfam" id="TIGR01494">
    <property type="entry name" value="ATPase_P-type"/>
    <property type="match status" value="2"/>
</dbReference>
<dbReference type="SFLD" id="SFLDF00027">
    <property type="entry name" value="p-type_atpase"/>
    <property type="match status" value="1"/>
</dbReference>
<evidence type="ECO:0000259" key="9">
    <source>
        <dbReference type="PROSITE" id="PS50846"/>
    </source>
</evidence>
<dbReference type="InterPro" id="IPR044492">
    <property type="entry name" value="P_typ_ATPase_HD_dom"/>
</dbReference>
<keyword evidence="7" id="KW-0067">ATP-binding</keyword>
<feature type="transmembrane region" description="Helical" evidence="7">
    <location>
        <begin position="1096"/>
        <end position="1117"/>
    </location>
</feature>
<dbReference type="InterPro" id="IPR008250">
    <property type="entry name" value="ATPase_P-typ_transduc_dom_A_sf"/>
</dbReference>
<dbReference type="InterPro" id="IPR059000">
    <property type="entry name" value="ATPase_P-type_domA"/>
</dbReference>
<dbReference type="SUPFAM" id="SSF55008">
    <property type="entry name" value="HMA, heavy metal-associated domain"/>
    <property type="match status" value="1"/>
</dbReference>
<dbReference type="NCBIfam" id="TIGR01511">
    <property type="entry name" value="ATPase-IB1_Cu"/>
    <property type="match status" value="1"/>
</dbReference>
<feature type="domain" description="HMA" evidence="9">
    <location>
        <begin position="327"/>
        <end position="394"/>
    </location>
</feature>
<dbReference type="InterPro" id="IPR001757">
    <property type="entry name" value="P_typ_ATPase"/>
</dbReference>
<comment type="similarity">
    <text evidence="7">Belongs to the cation transport ATPase (P-type) (TC 3.A.3) family. Type IB subfamily.</text>
</comment>
<comment type="subcellular location">
    <subcellularLocation>
        <location evidence="1 7">Membrane</location>
    </subcellularLocation>
</comment>
<gene>
    <name evidence="10" type="ORF">IFR04_003293</name>
</gene>
<feature type="transmembrane region" description="Helical" evidence="7">
    <location>
        <begin position="542"/>
        <end position="561"/>
    </location>
</feature>
<keyword evidence="7" id="KW-0547">Nucleotide-binding</keyword>
<dbReference type="Proteomes" id="UP000664132">
    <property type="component" value="Unassembled WGS sequence"/>
</dbReference>
<sequence length="1126" mass="118694">MPQGENEPSVSPPSRCTDACCSETVTTEPLAVENDGCCGAEHAPQTSVKIACCSDSPTPQQPDLKSASGLPATGCCGDVGTTAAAGCDEKCIETAAAIECEAACEKEANNAEKDGACDSGCTADTKVDKATKSGGCCDHVLDHDEHSSDGLSKHNYTGHNSTLDSKHHIGHHVHSYTSGSSKGNKHQHDHGEDGRHLGKACSTHLHAAFEKYTSYLESARCICKSVLSSHVDTCCGKSTSTSASARKDRAAQSTAQSTSRDSPNKDSNTLSARRGMKQSSVPHGSSKSDDCHSHRFSDGCHPMLDEIVPAPGGVSTQVDPEKAAAREHVLLTVGGMDCSGCANKMTRSLNSMAGISNVQVVFVTGMAEFDLDSKVVAVEDVIRRAERATGLHCSRVITDNQTLDVLMDVDAAKQFSYNTPLGVTACEALDKKTYRITFDPTIIGARSVLSFADGATLASPGQDGAWSKGRLRLFKMSFSTICATILTLPVVVLAWSNTPVPYSTRSIVSLVLATFVQALAIPEFYSKAIKSLLYNGVIEMDMLVVISISAAYGYSVVAFGLTHAQYSLETKEFFETSTLLITLVLFGRLVAAIARMKAVAAVSLRSLQVEKALLVEPSGNTVELDARLLQFGDTISIPPHSQIVTDAEIIHGSSAVDESMITGESVPVSRGVGECIIAGTINGPGTLTARLTRLPGKNSITDIANLVENAYSSKPRVQNLADKVASWFIPTVTAVSVIVFITWIVVGLKLRGKNGGGAVGLAITYGIAVLAVSCPCALGLAVPMVLVVAGGVAARAGIIIKQADATERGHKVTDVVFDKTGTLTKGDLEVVLEEIMTPSLSSSRVFSIVKSLVRDNGHPVSLAVASVLQNKEGPPMDLDDVQSIPGAGISASWNGSIVKAGNPYWLEIDQTPEIAQLISRGMTLLCVTLDSEILVAFGMKSNLRDEAPAVIEELRRRNIQTHIVSGDAPKVVEDVASTVSISLENVASRQSPADKQKYVHDLMAQGKVVLFCGDGTNDAVAIAQANVGVQIGSSSDITRATADVILLSGLEGILALIDVSKAAFRRMVFNFAWSAVYNVLAILLAAGAFVKVRIEPAYAGLGEIVSVVPVIVAALTIPKVKRFVKN</sequence>
<dbReference type="GO" id="GO:0046872">
    <property type="term" value="F:metal ion binding"/>
    <property type="evidence" value="ECO:0007669"/>
    <property type="project" value="UniProtKB-KW"/>
</dbReference>
<feature type="transmembrane region" description="Helical" evidence="7">
    <location>
        <begin position="1071"/>
        <end position="1090"/>
    </location>
</feature>
<evidence type="ECO:0000256" key="1">
    <source>
        <dbReference type="ARBA" id="ARBA00004370"/>
    </source>
</evidence>
<dbReference type="Pfam" id="PF24534">
    <property type="entry name" value="HMA_PCA1"/>
    <property type="match status" value="1"/>
</dbReference>
<feature type="transmembrane region" description="Helical" evidence="7">
    <location>
        <begin position="502"/>
        <end position="521"/>
    </location>
</feature>
<feature type="compositionally biased region" description="Polar residues" evidence="8">
    <location>
        <begin position="251"/>
        <end position="285"/>
    </location>
</feature>
<dbReference type="InterPro" id="IPR036412">
    <property type="entry name" value="HAD-like_sf"/>
</dbReference>
<dbReference type="GO" id="GO:0019829">
    <property type="term" value="F:ATPase-coupled monoatomic cation transmembrane transporter activity"/>
    <property type="evidence" value="ECO:0007669"/>
    <property type="project" value="InterPro"/>
</dbReference>
<evidence type="ECO:0000256" key="7">
    <source>
        <dbReference type="RuleBase" id="RU362081"/>
    </source>
</evidence>
<keyword evidence="11" id="KW-1185">Reference proteome</keyword>
<dbReference type="Gene3D" id="3.40.50.1000">
    <property type="entry name" value="HAD superfamily/HAD-like"/>
    <property type="match status" value="1"/>
</dbReference>
<feature type="transmembrane region" description="Helical" evidence="7">
    <location>
        <begin position="765"/>
        <end position="792"/>
    </location>
</feature>
<dbReference type="Pfam" id="PF00403">
    <property type="entry name" value="HMA"/>
    <property type="match status" value="1"/>
</dbReference>
<keyword evidence="4" id="KW-1278">Translocase</keyword>
<dbReference type="CDD" id="cd00371">
    <property type="entry name" value="HMA"/>
    <property type="match status" value="1"/>
</dbReference>
<keyword evidence="3 7" id="KW-0479">Metal-binding</keyword>
<reference evidence="10" key="1">
    <citation type="submission" date="2021-02" db="EMBL/GenBank/DDBJ databases">
        <title>Genome sequence Cadophora malorum strain M34.</title>
        <authorList>
            <person name="Stefanovic E."/>
            <person name="Vu D."/>
            <person name="Scully C."/>
            <person name="Dijksterhuis J."/>
            <person name="Roader J."/>
            <person name="Houbraken J."/>
        </authorList>
    </citation>
    <scope>NUCLEOTIDE SEQUENCE</scope>
    <source>
        <strain evidence="10">M34</strain>
    </source>
</reference>
<proteinExistence type="inferred from homology"/>
<evidence type="ECO:0000256" key="5">
    <source>
        <dbReference type="ARBA" id="ARBA00022989"/>
    </source>
</evidence>
<feature type="region of interest" description="Disordered" evidence="8">
    <location>
        <begin position="172"/>
        <end position="195"/>
    </location>
</feature>
<keyword evidence="6 7" id="KW-0472">Membrane</keyword>
<dbReference type="InterPro" id="IPR027256">
    <property type="entry name" value="P-typ_ATPase_IB"/>
</dbReference>
<comment type="caution">
    <text evidence="10">The sequence shown here is derived from an EMBL/GenBank/DDBJ whole genome shotgun (WGS) entry which is preliminary data.</text>
</comment>
<dbReference type="PRINTS" id="PR00119">
    <property type="entry name" value="CATATPASE"/>
</dbReference>
<organism evidence="10 11">
    <name type="scientific">Cadophora malorum</name>
    <dbReference type="NCBI Taxonomy" id="108018"/>
    <lineage>
        <taxon>Eukaryota</taxon>
        <taxon>Fungi</taxon>
        <taxon>Dikarya</taxon>
        <taxon>Ascomycota</taxon>
        <taxon>Pezizomycotina</taxon>
        <taxon>Leotiomycetes</taxon>
        <taxon>Helotiales</taxon>
        <taxon>Ploettnerulaceae</taxon>
        <taxon>Cadophora</taxon>
    </lineage>
</organism>
<dbReference type="SUPFAM" id="SSF81665">
    <property type="entry name" value="Calcium ATPase, transmembrane domain M"/>
    <property type="match status" value="1"/>
</dbReference>
<evidence type="ECO:0000313" key="10">
    <source>
        <dbReference type="EMBL" id="KAG4423611.1"/>
    </source>
</evidence>
<evidence type="ECO:0000256" key="8">
    <source>
        <dbReference type="SAM" id="MobiDB-lite"/>
    </source>
</evidence>
<dbReference type="SFLD" id="SFLDS00003">
    <property type="entry name" value="Haloacid_Dehalogenase"/>
    <property type="match status" value="1"/>
</dbReference>
<dbReference type="InterPro" id="IPR023299">
    <property type="entry name" value="ATPase_P-typ_cyto_dom_N"/>
</dbReference>
<dbReference type="GO" id="GO:0016887">
    <property type="term" value="F:ATP hydrolysis activity"/>
    <property type="evidence" value="ECO:0007669"/>
    <property type="project" value="InterPro"/>
</dbReference>
<dbReference type="InterPro" id="IPR036163">
    <property type="entry name" value="HMA_dom_sf"/>
</dbReference>
<dbReference type="Gene3D" id="3.30.70.100">
    <property type="match status" value="1"/>
</dbReference>
<dbReference type="InterPro" id="IPR018303">
    <property type="entry name" value="ATPase_P-typ_P_site"/>
</dbReference>
<dbReference type="SFLD" id="SFLDG00002">
    <property type="entry name" value="C1.7:_P-type_atpase_like"/>
    <property type="match status" value="1"/>
</dbReference>
<dbReference type="PANTHER" id="PTHR46594:SF4">
    <property type="entry name" value="P-TYPE CATION-TRANSPORTING ATPASE"/>
    <property type="match status" value="1"/>
</dbReference>
<dbReference type="Pfam" id="PF00702">
    <property type="entry name" value="Hydrolase"/>
    <property type="match status" value="1"/>
</dbReference>
<evidence type="ECO:0000256" key="6">
    <source>
        <dbReference type="ARBA" id="ARBA00023136"/>
    </source>
</evidence>
<dbReference type="EMBL" id="JAFJYH010000032">
    <property type="protein sequence ID" value="KAG4423611.1"/>
    <property type="molecule type" value="Genomic_DNA"/>
</dbReference>
<accession>A0A8H7WEU9</accession>
<dbReference type="InterPro" id="IPR006121">
    <property type="entry name" value="HMA_dom"/>
</dbReference>
<keyword evidence="2 7" id="KW-0812">Transmembrane</keyword>